<dbReference type="Gene3D" id="3.40.630.30">
    <property type="match status" value="1"/>
</dbReference>
<dbReference type="EC" id="2.3.-.-" evidence="2"/>
<sequence length="188" mass="21294">MLAAFLFARLCLAQKLLYVPGTINHVKNFKEVVSIVIIKKETSGDRSRFLPLLLLADESEEVVKEYIDKGILYTIWVNSNVAGVVQLIELDDATMEIKNIALKPEDQGKGYGKKVLQMLVAEVERLGKKSIIVGTANSSIDNIIFYQKCGFRMVAIKKDFFLDYPEPIYENGIQAVDMIMFKLDIRQN</sequence>
<dbReference type="GO" id="GO:0016746">
    <property type="term" value="F:acyltransferase activity"/>
    <property type="evidence" value="ECO:0007669"/>
    <property type="project" value="UniProtKB-KW"/>
</dbReference>
<proteinExistence type="predicted"/>
<evidence type="ECO:0000313" key="2">
    <source>
        <dbReference type="EMBL" id="MFD2682679.1"/>
    </source>
</evidence>
<reference evidence="3" key="1">
    <citation type="journal article" date="2019" name="Int. J. Syst. Evol. Microbiol.">
        <title>The Global Catalogue of Microorganisms (GCM) 10K type strain sequencing project: providing services to taxonomists for standard genome sequencing and annotation.</title>
        <authorList>
            <consortium name="The Broad Institute Genomics Platform"/>
            <consortium name="The Broad Institute Genome Sequencing Center for Infectious Disease"/>
            <person name="Wu L."/>
            <person name="Ma J."/>
        </authorList>
    </citation>
    <scope>NUCLEOTIDE SEQUENCE [LARGE SCALE GENOMIC DNA]</scope>
    <source>
        <strain evidence="3">KCTC 3913</strain>
    </source>
</reference>
<organism evidence="2 3">
    <name type="scientific">Bacillus seohaeanensis</name>
    <dbReference type="NCBI Taxonomy" id="284580"/>
    <lineage>
        <taxon>Bacteria</taxon>
        <taxon>Bacillati</taxon>
        <taxon>Bacillota</taxon>
        <taxon>Bacilli</taxon>
        <taxon>Bacillales</taxon>
        <taxon>Bacillaceae</taxon>
        <taxon>Bacillus</taxon>
    </lineage>
</organism>
<dbReference type="InterPro" id="IPR016181">
    <property type="entry name" value="Acyl_CoA_acyltransferase"/>
</dbReference>
<keyword evidence="3" id="KW-1185">Reference proteome</keyword>
<feature type="domain" description="N-acetyltransferase" evidence="1">
    <location>
        <begin position="36"/>
        <end position="183"/>
    </location>
</feature>
<keyword evidence="2" id="KW-0012">Acyltransferase</keyword>
<dbReference type="RefSeq" id="WP_377937316.1">
    <property type="nucleotide sequence ID" value="NZ_JBHUMF010000031.1"/>
</dbReference>
<keyword evidence="2" id="KW-0808">Transferase</keyword>
<comment type="caution">
    <text evidence="2">The sequence shown here is derived from an EMBL/GenBank/DDBJ whole genome shotgun (WGS) entry which is preliminary data.</text>
</comment>
<evidence type="ECO:0000259" key="1">
    <source>
        <dbReference type="PROSITE" id="PS51186"/>
    </source>
</evidence>
<dbReference type="SUPFAM" id="SSF55729">
    <property type="entry name" value="Acyl-CoA N-acyltransferases (Nat)"/>
    <property type="match status" value="1"/>
</dbReference>
<dbReference type="InterPro" id="IPR000182">
    <property type="entry name" value="GNAT_dom"/>
</dbReference>
<accession>A0ABW5RW48</accession>
<protein>
    <submittedName>
        <fullName evidence="2">GNAT family N-acetyltransferase</fullName>
        <ecNumber evidence="2">2.3.-.-</ecNumber>
    </submittedName>
</protein>
<dbReference type="Pfam" id="PF00583">
    <property type="entry name" value="Acetyltransf_1"/>
    <property type="match status" value="1"/>
</dbReference>
<evidence type="ECO:0000313" key="3">
    <source>
        <dbReference type="Proteomes" id="UP001597506"/>
    </source>
</evidence>
<dbReference type="CDD" id="cd04301">
    <property type="entry name" value="NAT_SF"/>
    <property type="match status" value="1"/>
</dbReference>
<gene>
    <name evidence="2" type="ORF">ACFSUL_18225</name>
</gene>
<dbReference type="EMBL" id="JBHUMF010000031">
    <property type="protein sequence ID" value="MFD2682679.1"/>
    <property type="molecule type" value="Genomic_DNA"/>
</dbReference>
<dbReference type="Proteomes" id="UP001597506">
    <property type="component" value="Unassembled WGS sequence"/>
</dbReference>
<dbReference type="PROSITE" id="PS51186">
    <property type="entry name" value="GNAT"/>
    <property type="match status" value="1"/>
</dbReference>
<name>A0ABW5RW48_9BACI</name>